<reference evidence="1 2" key="1">
    <citation type="submission" date="2020-06" db="EMBL/GenBank/DDBJ databases">
        <title>Pseudomonas eucalypticola sp. nov., an endophyte of Eucalyptus dunnii leaves with biocontrol ability of eucalyptus leaf blight.</title>
        <authorList>
            <person name="Liu Y."/>
            <person name="Song Z."/>
            <person name="Zeng H."/>
            <person name="Lu M."/>
            <person name="Wang X."/>
            <person name="Lian X."/>
            <person name="Zhang Q."/>
        </authorList>
    </citation>
    <scope>NUCLEOTIDE SEQUENCE [LARGE SCALE GENOMIC DNA]</scope>
    <source>
        <strain evidence="1 2">NP-1</strain>
    </source>
</reference>
<protein>
    <submittedName>
        <fullName evidence="1">Glycosyltransferase</fullName>
    </submittedName>
</protein>
<dbReference type="KEGG" id="pez:HWQ56_21360"/>
<dbReference type="GO" id="GO:0016740">
    <property type="term" value="F:transferase activity"/>
    <property type="evidence" value="ECO:0007669"/>
    <property type="project" value="UniProtKB-KW"/>
</dbReference>
<dbReference type="SUPFAM" id="SSF53448">
    <property type="entry name" value="Nucleotide-diphospho-sugar transferases"/>
    <property type="match status" value="1"/>
</dbReference>
<sequence>MPMVKPRVAVLLAAYNGMRWIEQQLASIQAQHQVDVTIFISVDLSSDDTQAWCEGYARQHSNAQVLASPGRLGGAGRNFFRLFRDVDISPFDFIALSDQDDLWHPDKLQRATEYLLFSEPQAYSSNVTAFWPDGRRRLLDKAQPQVAWDHLFEAAGPGCTYVLAAPLASAFKVHLCAHWDAAQAITLHDWFIYAFARSHGYGWYIDSRPGLDYRQHPHNQVGANVGLKSLLQRLSRIRDGWWFGQVALISQLIGRPWAVLPGNGNLSRRTLLALFSYATQCRRRRRDQWMFRLACLLATFTAGYEG</sequence>
<accession>A0A7D5H946</accession>
<evidence type="ECO:0000313" key="2">
    <source>
        <dbReference type="Proteomes" id="UP000509568"/>
    </source>
</evidence>
<organism evidence="1 2">
    <name type="scientific">Pseudomonas eucalypticola</name>
    <dbReference type="NCBI Taxonomy" id="2599595"/>
    <lineage>
        <taxon>Bacteria</taxon>
        <taxon>Pseudomonadati</taxon>
        <taxon>Pseudomonadota</taxon>
        <taxon>Gammaproteobacteria</taxon>
        <taxon>Pseudomonadales</taxon>
        <taxon>Pseudomonadaceae</taxon>
        <taxon>Pseudomonas</taxon>
    </lineage>
</organism>
<dbReference type="Pfam" id="PF13641">
    <property type="entry name" value="Glyco_tranf_2_3"/>
    <property type="match status" value="1"/>
</dbReference>
<dbReference type="EMBL" id="CP056030">
    <property type="protein sequence ID" value="QKZ06184.1"/>
    <property type="molecule type" value="Genomic_DNA"/>
</dbReference>
<keyword evidence="1" id="KW-0808">Transferase</keyword>
<dbReference type="InterPro" id="IPR029044">
    <property type="entry name" value="Nucleotide-diphossugar_trans"/>
</dbReference>
<dbReference type="Proteomes" id="UP000509568">
    <property type="component" value="Chromosome"/>
</dbReference>
<dbReference type="RefSeq" id="WP_176571729.1">
    <property type="nucleotide sequence ID" value="NZ_CP056030.1"/>
</dbReference>
<keyword evidence="2" id="KW-1185">Reference proteome</keyword>
<dbReference type="AlphaFoldDB" id="A0A7D5H946"/>
<dbReference type="Gene3D" id="3.90.550.10">
    <property type="entry name" value="Spore Coat Polysaccharide Biosynthesis Protein SpsA, Chain A"/>
    <property type="match status" value="1"/>
</dbReference>
<proteinExistence type="predicted"/>
<evidence type="ECO:0000313" key="1">
    <source>
        <dbReference type="EMBL" id="QKZ06184.1"/>
    </source>
</evidence>
<gene>
    <name evidence="1" type="ORF">HWQ56_21360</name>
</gene>
<name>A0A7D5H946_9PSED</name>